<organism evidence="2 3">
    <name type="scientific">Aspergillus ellipticus CBS 707.79</name>
    <dbReference type="NCBI Taxonomy" id="1448320"/>
    <lineage>
        <taxon>Eukaryota</taxon>
        <taxon>Fungi</taxon>
        <taxon>Dikarya</taxon>
        <taxon>Ascomycota</taxon>
        <taxon>Pezizomycotina</taxon>
        <taxon>Eurotiomycetes</taxon>
        <taxon>Eurotiomycetidae</taxon>
        <taxon>Eurotiales</taxon>
        <taxon>Aspergillaceae</taxon>
        <taxon>Aspergillus</taxon>
        <taxon>Aspergillus subgen. Circumdati</taxon>
    </lineage>
</organism>
<name>A0A319DH86_9EURO</name>
<dbReference type="AlphaFoldDB" id="A0A319DH86"/>
<dbReference type="EMBL" id="KZ825833">
    <property type="protein sequence ID" value="PYH96830.1"/>
    <property type="molecule type" value="Genomic_DNA"/>
</dbReference>
<evidence type="ECO:0000313" key="2">
    <source>
        <dbReference type="EMBL" id="PYH96830.1"/>
    </source>
</evidence>
<feature type="compositionally biased region" description="Low complexity" evidence="1">
    <location>
        <begin position="64"/>
        <end position="79"/>
    </location>
</feature>
<reference evidence="2 3" key="1">
    <citation type="submission" date="2018-02" db="EMBL/GenBank/DDBJ databases">
        <title>The genomes of Aspergillus section Nigri reveals drivers in fungal speciation.</title>
        <authorList>
            <consortium name="DOE Joint Genome Institute"/>
            <person name="Vesth T.C."/>
            <person name="Nybo J."/>
            <person name="Theobald S."/>
            <person name="Brandl J."/>
            <person name="Frisvad J.C."/>
            <person name="Nielsen K.F."/>
            <person name="Lyhne E.K."/>
            <person name="Kogle M.E."/>
            <person name="Kuo A."/>
            <person name="Riley R."/>
            <person name="Clum A."/>
            <person name="Nolan M."/>
            <person name="Lipzen A."/>
            <person name="Salamov A."/>
            <person name="Henrissat B."/>
            <person name="Wiebenga A."/>
            <person name="De vries R.P."/>
            <person name="Grigoriev I.V."/>
            <person name="Mortensen U.H."/>
            <person name="Andersen M.R."/>
            <person name="Baker S.E."/>
        </authorList>
    </citation>
    <scope>NUCLEOTIDE SEQUENCE [LARGE SCALE GENOMIC DNA]</scope>
    <source>
        <strain evidence="2 3">CBS 707.79</strain>
    </source>
</reference>
<keyword evidence="3" id="KW-1185">Reference proteome</keyword>
<evidence type="ECO:0000313" key="3">
    <source>
        <dbReference type="Proteomes" id="UP000247810"/>
    </source>
</evidence>
<sequence length="110" mass="11985">MHSSPCCCCCCCMAPDGVILLCPSWTYNPCPHASPRPYTALPVTQEVMHNAVNSIQRINTTHASTSPDESSTPRSPSPRAAHSILKQIRLSYNKHSNTLNQGHKCKHAAS</sequence>
<feature type="region of interest" description="Disordered" evidence="1">
    <location>
        <begin position="56"/>
        <end position="82"/>
    </location>
</feature>
<evidence type="ECO:0000256" key="1">
    <source>
        <dbReference type="SAM" id="MobiDB-lite"/>
    </source>
</evidence>
<accession>A0A319DH86</accession>
<protein>
    <submittedName>
        <fullName evidence="2">Uncharacterized protein</fullName>
    </submittedName>
</protein>
<dbReference type="Proteomes" id="UP000247810">
    <property type="component" value="Unassembled WGS sequence"/>
</dbReference>
<gene>
    <name evidence="2" type="ORF">BO71DRAFT_161505</name>
</gene>
<proteinExistence type="predicted"/>
<dbReference type="VEuPathDB" id="FungiDB:BO71DRAFT_161505"/>